<organism evidence="1 2">
    <name type="scientific">Streptococcus pantholopis</name>
    <dbReference type="NCBI Taxonomy" id="1811193"/>
    <lineage>
        <taxon>Bacteria</taxon>
        <taxon>Bacillati</taxon>
        <taxon>Bacillota</taxon>
        <taxon>Bacilli</taxon>
        <taxon>Lactobacillales</taxon>
        <taxon>Streptococcaceae</taxon>
        <taxon>Streptococcus</taxon>
    </lineage>
</organism>
<accession>A0A172Q952</accession>
<reference evidence="2" key="2">
    <citation type="submission" date="2016-03" db="EMBL/GenBank/DDBJ databases">
        <title>Streptococcus antelopensis sp. nov., isolated from the feces of the Tibetan antelope (Pantholops hodgsonii) in Hoh Xil National Nature Reserve, Qinghai, China.</title>
        <authorList>
            <person name="Bai X."/>
        </authorList>
    </citation>
    <scope>NUCLEOTIDE SEQUENCE [LARGE SCALE GENOMIC DNA]</scope>
    <source>
        <strain evidence="2">TA 26</strain>
    </source>
</reference>
<gene>
    <name evidence="1" type="ORF">A0O21_08085</name>
</gene>
<sequence length="114" mass="12548">MSTFAESIKTFTEISAAEAQEHIVSNDKFILFVGRETCPFCRRFAPKLAQAAQTSQASVYFLNSEAVSDSQAIQDFRQQYHIPTVPGLLVAENGQVRVVCDSSLSVEAIIDFIA</sequence>
<dbReference type="Pfam" id="PF20207">
    <property type="entry name" value="DUF6568"/>
    <property type="match status" value="1"/>
</dbReference>
<dbReference type="STRING" id="1811193.A0O21_08085"/>
<name>A0A172Q952_9STRE</name>
<reference evidence="1 2" key="1">
    <citation type="journal article" date="2016" name="Int. J. Syst. Evol. Microbiol.">
        <title>Streptococcuspantholopis sp. nov., isolated from faeces of the Tibetan antelope (Pantholops hodgsonii).</title>
        <authorList>
            <person name="Bai X."/>
            <person name="Xiong Y."/>
            <person name="Lu S."/>
            <person name="Jin D."/>
            <person name="Lai X."/>
            <person name="Yang J."/>
            <person name="Niu L."/>
            <person name="Hu S."/>
            <person name="Meng X."/>
            <person name="Pu J."/>
            <person name="Ye C."/>
            <person name="Xu J."/>
        </authorList>
    </citation>
    <scope>NUCLEOTIDE SEQUENCE [LARGE SCALE GENOMIC DNA]</scope>
    <source>
        <strain evidence="1 2">TA 26</strain>
    </source>
</reference>
<dbReference type="Proteomes" id="UP000077317">
    <property type="component" value="Chromosome"/>
</dbReference>
<keyword evidence="2" id="KW-1185">Reference proteome</keyword>
<evidence type="ECO:0000313" key="2">
    <source>
        <dbReference type="Proteomes" id="UP000077317"/>
    </source>
</evidence>
<dbReference type="KEGG" id="spat:A0O21_08085"/>
<dbReference type="InterPro" id="IPR046698">
    <property type="entry name" value="PedC-like"/>
</dbReference>
<dbReference type="Gene3D" id="3.40.30.10">
    <property type="entry name" value="Glutaredoxin"/>
    <property type="match status" value="1"/>
</dbReference>
<dbReference type="InterPro" id="IPR036249">
    <property type="entry name" value="Thioredoxin-like_sf"/>
</dbReference>
<proteinExistence type="predicted"/>
<dbReference type="SUPFAM" id="SSF52833">
    <property type="entry name" value="Thioredoxin-like"/>
    <property type="match status" value="1"/>
</dbReference>
<dbReference type="AlphaFoldDB" id="A0A172Q952"/>
<evidence type="ECO:0000313" key="1">
    <source>
        <dbReference type="EMBL" id="AND79962.1"/>
    </source>
</evidence>
<dbReference type="RefSeq" id="WP_067064057.1">
    <property type="nucleotide sequence ID" value="NZ_CP014699.1"/>
</dbReference>
<protein>
    <submittedName>
        <fullName evidence="1">Thiol reductase thioredoxin</fullName>
    </submittedName>
</protein>
<dbReference type="EMBL" id="CP014699">
    <property type="protein sequence ID" value="AND79962.1"/>
    <property type="molecule type" value="Genomic_DNA"/>
</dbReference>
<dbReference type="OrthoDB" id="9792987at2"/>
<dbReference type="CDD" id="cd02947">
    <property type="entry name" value="TRX_family"/>
    <property type="match status" value="1"/>
</dbReference>